<keyword evidence="6" id="KW-1185">Reference proteome</keyword>
<name>Q4N8N1_THEPA</name>
<gene>
    <name evidence="5" type="ordered locus">TP01_0433</name>
</gene>
<feature type="domain" description="Tyrosine-protein kinase ephrin type A/B receptor-like" evidence="3">
    <location>
        <begin position="183"/>
        <end position="233"/>
    </location>
</feature>
<protein>
    <recommendedName>
        <fullName evidence="7">Tyrosine-protein kinase ephrin type A/B receptor-like domain-containing protein</fullName>
    </recommendedName>
</protein>
<feature type="transmembrane region" description="Helical" evidence="2">
    <location>
        <begin position="1562"/>
        <end position="1581"/>
    </location>
</feature>
<dbReference type="Pfam" id="PF07699">
    <property type="entry name" value="Ephrin_rec_like"/>
    <property type="match status" value="3"/>
</dbReference>
<dbReference type="GeneID" id="3502646"/>
<keyword evidence="2" id="KW-1133">Transmembrane helix</keyword>
<proteinExistence type="predicted"/>
<feature type="transmembrane region" description="Helical" evidence="2">
    <location>
        <begin position="1425"/>
        <end position="1451"/>
    </location>
</feature>
<dbReference type="InterPro" id="IPR011641">
    <property type="entry name" value="Tyr-kin_ephrin_A/B_rcpt-like"/>
</dbReference>
<reference evidence="5 6" key="1">
    <citation type="journal article" date="2005" name="Science">
        <title>Genome sequence of Theileria parva, a bovine pathogen that transforms lymphocytes.</title>
        <authorList>
            <person name="Gardner M.J."/>
            <person name="Bishop R."/>
            <person name="Shah T."/>
            <person name="de Villiers E.P."/>
            <person name="Carlton J.M."/>
            <person name="Hall N."/>
            <person name="Ren Q."/>
            <person name="Paulsen I.T."/>
            <person name="Pain A."/>
            <person name="Berriman M."/>
            <person name="Wilson R.J.M."/>
            <person name="Sato S."/>
            <person name="Ralph S.A."/>
            <person name="Mann D.J."/>
            <person name="Xiong Z."/>
            <person name="Shallom S.J."/>
            <person name="Weidman J."/>
            <person name="Jiang L."/>
            <person name="Lynn J."/>
            <person name="Weaver B."/>
            <person name="Shoaibi A."/>
            <person name="Domingo A.R."/>
            <person name="Wasawo D."/>
            <person name="Crabtree J."/>
            <person name="Wortman J.R."/>
            <person name="Haas B."/>
            <person name="Angiuoli S.V."/>
            <person name="Creasy T.H."/>
            <person name="Lu C."/>
            <person name="Suh B."/>
            <person name="Silva J.C."/>
            <person name="Utterback T.R."/>
            <person name="Feldblyum T.V."/>
            <person name="Pertea M."/>
            <person name="Allen J."/>
            <person name="Nierman W.C."/>
            <person name="Taracha E.L.N."/>
            <person name="Salzberg S.L."/>
            <person name="White O.R."/>
            <person name="Fitzhugh H.A."/>
            <person name="Morzaria S."/>
            <person name="Venter J.C."/>
            <person name="Fraser C.M."/>
            <person name="Nene V."/>
        </authorList>
    </citation>
    <scope>NUCLEOTIDE SEQUENCE [LARGE SCALE GENOMIC DNA]</scope>
    <source>
        <strain evidence="5 6">Muguga</strain>
    </source>
</reference>
<feature type="transmembrane region" description="Helical" evidence="2">
    <location>
        <begin position="1252"/>
        <end position="1273"/>
    </location>
</feature>
<evidence type="ECO:0000259" key="4">
    <source>
        <dbReference type="Pfam" id="PF24634"/>
    </source>
</evidence>
<dbReference type="SMART" id="SM01411">
    <property type="entry name" value="Ephrin_rec_like"/>
    <property type="match status" value="8"/>
</dbReference>
<dbReference type="InterPro" id="IPR056048">
    <property type="entry name" value="CRMPA/B-like_DUF7631"/>
</dbReference>
<dbReference type="KEGG" id="tpv:TP01_0433"/>
<evidence type="ECO:0000313" key="5">
    <source>
        <dbReference type="EMBL" id="EAN33677.1"/>
    </source>
</evidence>
<dbReference type="VEuPathDB" id="PiroplasmaDB:TpMuguga_01g00433"/>
<feature type="domain" description="Tyrosine-protein kinase ephrin type A/B receptor-like" evidence="3">
    <location>
        <begin position="785"/>
        <end position="825"/>
    </location>
</feature>
<evidence type="ECO:0008006" key="7">
    <source>
        <dbReference type="Google" id="ProtNLM"/>
    </source>
</evidence>
<organism evidence="5 6">
    <name type="scientific">Theileria parva</name>
    <name type="common">East coast fever infection agent</name>
    <dbReference type="NCBI Taxonomy" id="5875"/>
    <lineage>
        <taxon>Eukaryota</taxon>
        <taxon>Sar</taxon>
        <taxon>Alveolata</taxon>
        <taxon>Apicomplexa</taxon>
        <taxon>Aconoidasida</taxon>
        <taxon>Piroplasmida</taxon>
        <taxon>Theileriidae</taxon>
        <taxon>Theileria</taxon>
    </lineage>
</organism>
<dbReference type="RefSeq" id="XP_765960.1">
    <property type="nucleotide sequence ID" value="XM_760867.1"/>
</dbReference>
<dbReference type="Pfam" id="PF24634">
    <property type="entry name" value="DUF7631"/>
    <property type="match status" value="1"/>
</dbReference>
<feature type="transmembrane region" description="Helical" evidence="2">
    <location>
        <begin position="1472"/>
        <end position="1493"/>
    </location>
</feature>
<dbReference type="Gene3D" id="2.10.50.10">
    <property type="entry name" value="Tumor Necrosis Factor Receptor, subunit A, domain 2"/>
    <property type="match status" value="4"/>
</dbReference>
<feature type="domain" description="DUF7631" evidence="4">
    <location>
        <begin position="1084"/>
        <end position="1133"/>
    </location>
</feature>
<dbReference type="FunCoup" id="Q4N8N1">
    <property type="interactions" value="5"/>
</dbReference>
<feature type="transmembrane region" description="Helical" evidence="2">
    <location>
        <begin position="1322"/>
        <end position="1347"/>
    </location>
</feature>
<dbReference type="InParanoid" id="Q4N8N1"/>
<dbReference type="STRING" id="5875.Q4N8N1"/>
<dbReference type="eggNOG" id="KOG1217">
    <property type="taxonomic scope" value="Eukaryota"/>
</dbReference>
<keyword evidence="2" id="KW-0472">Membrane</keyword>
<evidence type="ECO:0000313" key="6">
    <source>
        <dbReference type="Proteomes" id="UP000001949"/>
    </source>
</evidence>
<feature type="domain" description="Tyrosine-protein kinase ephrin type A/B receptor-like" evidence="3">
    <location>
        <begin position="541"/>
        <end position="582"/>
    </location>
</feature>
<feature type="transmembrane region" description="Helical" evidence="2">
    <location>
        <begin position="1505"/>
        <end position="1525"/>
    </location>
</feature>
<keyword evidence="1" id="KW-0175">Coiled coil</keyword>
<feature type="transmembrane region" description="Helical" evidence="2">
    <location>
        <begin position="1537"/>
        <end position="1556"/>
    </location>
</feature>
<accession>Q4N8N1</accession>
<comment type="caution">
    <text evidence="5">The sequence shown here is derived from an EMBL/GenBank/DDBJ whole genome shotgun (WGS) entry which is preliminary data.</text>
</comment>
<sequence>MDFYTVAFMSEKHTLLVVSEHTTGRIILFKTVNDELSGYKVMYSRGLISKITLDSNNKMIYISSWRSNLGAIEQFVQNKPINSYVNLSFYYNVLDKYQSGDEINLMPTKKGDYFEFFYEKKDPKTRKGHSATLQQLGLSNDFKTGVITGKINVTGRYTITIYGGNLLKHVSTTFTIFASCAPGHQFNKALRKCEQCPVGTYRNDENEDFCIPCSLKKPNSTTKQLGSRHFWECLCRPGYYFKGGNCVLCEPGTFKDDIGDTPCPGTCGNNVTSEVVGAKSLEELHCYCEPKFYNIKNVGSPEETIPLDLLNSVGMGSKFGMKYEEIEVASPICAPCDIGYFCLGGDSPPNLCGLGKSTIDRFSSSEADCECDKGYGYTFSGCEPCSQFGYKDTVGNIPCTYCHAHSNKNEARPLNQNSDLFRFNLECAVSNEDDLGIYQLFSNHLEKFQNETSNTVLVTNELGSTSVKDCRFCISGYYFNINAKDCYKCPYNSYCPGFDNQPRRCGLNSILNQDKALSAIDCTCPMRYGNIYMYRNPINLSVDCHQCKVGFFQHLESSDISCLPCPDNTTTLSVGSKSILSCIPEKGYFIKVLLTVEHSLLVEDDNHTESESFESKYIKERTDSNELKVKCVMAKKNSISSRHSTTVLRETETACSKECLRNIYCTGYSFGEDGYYLNKKSTPYTTNQVRLYDGTRFINVEFKRCKLYFFDLQIKDNYEESETIKLCEVVYNFPFKAVLCPLNSFCTGTRIPTPCHENSVTLEIGSNTVESCLCKAGYEPSKLVKNQCIPCSIGWYKEEIGNFSCLRCPDKFKTYKMGSKHASDCACTQGYYAVVENSENMPIATKYIVTGKSIYKSDKEVMIELDLKIDDYNRINFVSDSAYKLSLTDSLFLVPSEINGSENNNSRKIKCEKCLTDHYCPGGWFGDVDSDANSESKISELKYKIHNISYKCPFGSGIPPQSTNPSSLSQCLCLPGYMPEGKDFQEQKINFKGLDQYFTSVLADVVKRTYSNRCIPCEPGMFKEGQENSPCSGRCMEYATTYGGSVSKSQCFCQYGRYMRVKKPKNTGDEYHISNNSENEVDGYKNLKCSKCMEGAKCPGGLDIEIVKLLKKDYKFDSIKLSDHVMPKPKQGYYPAYPAYNNIENSSKIWDPSKQNVSIVERVYTEFVEFHPCNLEFRCGSQFPGYCSRGSDGYLCGRCIRNYDNSHFRTDCTECNSILNEIWLYLSLKALIYSMVLILAIFLFYNQVVCFVLIKIFIEFYFTMLPYGIISVFTNSSIKRFVPVLNSVFAYPLRSFAYLRIGCIFKNTDYIILWYVQRITSILIPAIDSIILFPICLIFLKLVGIIFKNSSNASDIDAFGRDYIIRDNYKVLFFRILAICYFIQMHFIWIELLQMVWCVKVRYKRQPCVSVLLHMPVELCAMKNFRFVVFITAAISIVVLSFCCFCCYISIHKFDRIGEMFGFGYRRGFKEWDSVVLLRRFIISIICTIQIGIISPAESGRLRIVSSMMLSCLFAVLNFTLYPFNLRSDNLFNKMQMLGICVNILTACIIQGSFSYDFNFGSLAPIFLFGGYCLIILWYIIVEISKSTAIRGDPEDYGGGSFGRFFRRIVEFFTLWHTNAEITLNLKKKCITVEPPFELLKGRFVKYRSVNASLSISSRNAVSLSIRESLNRLILEKRRTFVPSWWLEFVVNYTMLRYDSYKRGVADYTRIEDIVITPWLISKFTLEPFQEDLIDCIEEYDPERPNLLKEVIHKYNQAKSFVFGRLKSCGEVKETKFDKMVEMIHTKRILEERLEKLNLKLEKLKKNAEQGEKVVEYVRKIQRGVKKILDTNLTNEEILRRIEEHNKNLTNKK</sequence>
<keyword evidence="2" id="KW-0812">Transmembrane</keyword>
<evidence type="ECO:0000256" key="1">
    <source>
        <dbReference type="SAM" id="Coils"/>
    </source>
</evidence>
<evidence type="ECO:0000259" key="3">
    <source>
        <dbReference type="Pfam" id="PF07699"/>
    </source>
</evidence>
<evidence type="ECO:0000256" key="2">
    <source>
        <dbReference type="SAM" id="Phobius"/>
    </source>
</evidence>
<feature type="coiled-coil region" evidence="1">
    <location>
        <begin position="1780"/>
        <end position="1814"/>
    </location>
</feature>
<feature type="transmembrane region" description="Helical" evidence="2">
    <location>
        <begin position="1368"/>
        <end position="1390"/>
    </location>
</feature>
<feature type="transmembrane region" description="Helical" evidence="2">
    <location>
        <begin position="1222"/>
        <end position="1245"/>
    </location>
</feature>
<dbReference type="EMBL" id="AAGK01000001">
    <property type="protein sequence ID" value="EAN33677.1"/>
    <property type="molecule type" value="Genomic_DNA"/>
</dbReference>
<dbReference type="OMA" id="CHRKCKT"/>
<dbReference type="InterPro" id="IPR009030">
    <property type="entry name" value="Growth_fac_rcpt_cys_sf"/>
</dbReference>
<dbReference type="Proteomes" id="UP000001949">
    <property type="component" value="Unassembled WGS sequence"/>
</dbReference>
<dbReference type="SUPFAM" id="SSF57184">
    <property type="entry name" value="Growth factor receptor domain"/>
    <property type="match status" value="1"/>
</dbReference>
<dbReference type="CDD" id="cd00185">
    <property type="entry name" value="TNFRSF"/>
    <property type="match status" value="1"/>
</dbReference>